<dbReference type="OrthoDB" id="9775346at2"/>
<proteinExistence type="predicted"/>
<reference evidence="1 2" key="1">
    <citation type="submission" date="2018-09" db="EMBL/GenBank/DDBJ databases">
        <title>YIM 75507 draft genome.</title>
        <authorList>
            <person name="Tang S."/>
            <person name="Feng Y."/>
        </authorList>
    </citation>
    <scope>NUCLEOTIDE SEQUENCE [LARGE SCALE GENOMIC DNA]</scope>
    <source>
        <strain evidence="1 2">YIM 75507</strain>
    </source>
</reference>
<dbReference type="Proteomes" id="UP000265768">
    <property type="component" value="Unassembled WGS sequence"/>
</dbReference>
<evidence type="ECO:0000313" key="2">
    <source>
        <dbReference type="Proteomes" id="UP000265768"/>
    </source>
</evidence>
<comment type="caution">
    <text evidence="1">The sequence shown here is derived from an EMBL/GenBank/DDBJ whole genome shotgun (WGS) entry which is preliminary data.</text>
</comment>
<dbReference type="RefSeq" id="WP_119929341.1">
    <property type="nucleotide sequence ID" value="NZ_QZEY01000012.1"/>
</dbReference>
<evidence type="ECO:0000313" key="1">
    <source>
        <dbReference type="EMBL" id="RJL26611.1"/>
    </source>
</evidence>
<dbReference type="Gene3D" id="1.25.10.90">
    <property type="match status" value="1"/>
</dbReference>
<gene>
    <name evidence="1" type="ORF">D5H75_26925</name>
</gene>
<name>A0A3A4ADU5_9ACTN</name>
<sequence>MTPPTTTPGSGGAAGELIAEVRRALEAAADPAKAAGMTAYLRSSMPMYGVSRAPARAVCAEVFAAHPLDGFAEWRDTALALWRGATRREELYAAIDLTGHRLYRRFQTPETLPMYDEMIVTGAWWDLVDEIAVQRVGPLLRAYPDDLRPLLLRWSRDPDLWRRRTAILAQNKFKGDTDLGLLYTCLEGSIGDPDFFARKAIGWALREYAKTDPDEVRRYVAENRDRLSPLSRREALKNLG</sequence>
<dbReference type="InterPro" id="IPR016024">
    <property type="entry name" value="ARM-type_fold"/>
</dbReference>
<dbReference type="CDD" id="cd07064">
    <property type="entry name" value="AlkD_like_1"/>
    <property type="match status" value="1"/>
</dbReference>
<organism evidence="1 2">
    <name type="scientific">Bailinhaonella thermotolerans</name>
    <dbReference type="NCBI Taxonomy" id="1070861"/>
    <lineage>
        <taxon>Bacteria</taxon>
        <taxon>Bacillati</taxon>
        <taxon>Actinomycetota</taxon>
        <taxon>Actinomycetes</taxon>
        <taxon>Streptosporangiales</taxon>
        <taxon>Streptosporangiaceae</taxon>
        <taxon>Bailinhaonella</taxon>
    </lineage>
</organism>
<dbReference type="PANTHER" id="PTHR34070">
    <property type="entry name" value="ARMADILLO-TYPE FOLD"/>
    <property type="match status" value="1"/>
</dbReference>
<dbReference type="InterPro" id="IPR014825">
    <property type="entry name" value="DNA_alkylation"/>
</dbReference>
<dbReference type="PANTHER" id="PTHR34070:SF1">
    <property type="entry name" value="DNA ALKYLATION REPAIR PROTEIN"/>
    <property type="match status" value="1"/>
</dbReference>
<protein>
    <submittedName>
        <fullName evidence="1">DNA alkylation repair protein</fullName>
    </submittedName>
</protein>
<accession>A0A3A4ADU5</accession>
<dbReference type="Pfam" id="PF08713">
    <property type="entry name" value="DNA_alkylation"/>
    <property type="match status" value="1"/>
</dbReference>
<keyword evidence="2" id="KW-1185">Reference proteome</keyword>
<dbReference type="SUPFAM" id="SSF48371">
    <property type="entry name" value="ARM repeat"/>
    <property type="match status" value="1"/>
</dbReference>
<dbReference type="EMBL" id="QZEY01000012">
    <property type="protein sequence ID" value="RJL26611.1"/>
    <property type="molecule type" value="Genomic_DNA"/>
</dbReference>
<dbReference type="AlphaFoldDB" id="A0A3A4ADU5"/>